<protein>
    <submittedName>
        <fullName evidence="1">Uncharacterized protein</fullName>
    </submittedName>
</protein>
<dbReference type="AlphaFoldDB" id="A0A1I4IVI3"/>
<evidence type="ECO:0000313" key="2">
    <source>
        <dbReference type="Proteomes" id="UP000183287"/>
    </source>
</evidence>
<proteinExistence type="predicted"/>
<sequence>MRFIIENEDVFHAHEFRHDALDHLAFVFSGLEIAASAALQQGAVAFGKCHTLTQLESMIVGDDDLGRLISSRKS</sequence>
<accession>A0A1I4IVI3</accession>
<keyword evidence="2" id="KW-1185">Reference proteome</keyword>
<reference evidence="2" key="1">
    <citation type="submission" date="2016-10" db="EMBL/GenBank/DDBJ databases">
        <authorList>
            <person name="Varghese N."/>
            <person name="Submissions S."/>
        </authorList>
    </citation>
    <scope>NUCLEOTIDE SEQUENCE [LARGE SCALE GENOMIC DNA]</scope>
    <source>
        <strain evidence="2">Nm44</strain>
    </source>
</reference>
<evidence type="ECO:0000313" key="1">
    <source>
        <dbReference type="EMBL" id="SFL58324.1"/>
    </source>
</evidence>
<organism evidence="1 2">
    <name type="scientific">Nitrosomonas communis</name>
    <dbReference type="NCBI Taxonomy" id="44574"/>
    <lineage>
        <taxon>Bacteria</taxon>
        <taxon>Pseudomonadati</taxon>
        <taxon>Pseudomonadota</taxon>
        <taxon>Betaproteobacteria</taxon>
        <taxon>Nitrosomonadales</taxon>
        <taxon>Nitrosomonadaceae</taxon>
        <taxon>Nitrosomonas</taxon>
    </lineage>
</organism>
<dbReference type="EMBL" id="FOUB01000001">
    <property type="protein sequence ID" value="SFL58324.1"/>
    <property type="molecule type" value="Genomic_DNA"/>
</dbReference>
<dbReference type="Proteomes" id="UP000183287">
    <property type="component" value="Unassembled WGS sequence"/>
</dbReference>
<name>A0A1I4IVI3_9PROT</name>
<gene>
    <name evidence="1" type="ORF">SAMN05421863_100180</name>
</gene>